<sequence length="430" mass="47410">MNKISTLLEASASTPNSPSQPQTTRASPIAEVDPTHIRNPSPNTTSIPPERIINVLSPLVEVPAPPLKPPSAHQTAAKPSSAEVAAAPSGSSSSTTATQPKTTATSSTRAPTEALPQVPFTSFASVIAALRAGTLSSSLFEAELDELVKERVARIVTALTRIDKEDDRRRFILTQLAQTIPTIGSADETKDVLFAWRRWYELARLSFELDSDENDGPAIGAPRWMDNYCWQAFNIALRNSCNVDFHAFAEIAKFRNFVDVLRFAGEFDHPRKTPPPPRILSAITKMAAEHSWEGTPDADDYGSITACFLYGQKVVDIVTEDTSGIVWASTEQACLKLAWEAVPADWQALVLKQGDPKSFLDSSDLFADAFNAVTWDMEVKERLRQEEIRLRGRKTFKLSDPDFDEIFGKEGLVLDCERAAVEMGFLAKRW</sequence>
<reference evidence="2 3" key="1">
    <citation type="submission" date="2016-07" db="EMBL/GenBank/DDBJ databases">
        <title>Pervasive Adenine N6-methylation of Active Genes in Fungi.</title>
        <authorList>
            <consortium name="DOE Joint Genome Institute"/>
            <person name="Mondo S.J."/>
            <person name="Dannebaum R.O."/>
            <person name="Kuo R.C."/>
            <person name="Labutti K."/>
            <person name="Haridas S."/>
            <person name="Kuo A."/>
            <person name="Salamov A."/>
            <person name="Ahrendt S.R."/>
            <person name="Lipzen A."/>
            <person name="Sullivan W."/>
            <person name="Andreopoulos W.B."/>
            <person name="Clum A."/>
            <person name="Lindquist E."/>
            <person name="Daum C."/>
            <person name="Ramamoorthy G.K."/>
            <person name="Gryganskyi A."/>
            <person name="Culley D."/>
            <person name="Magnuson J.K."/>
            <person name="James T.Y."/>
            <person name="O'Malley M.A."/>
            <person name="Stajich J.E."/>
            <person name="Spatafora J.W."/>
            <person name="Visel A."/>
            <person name="Grigoriev I.V."/>
        </authorList>
    </citation>
    <scope>NUCLEOTIDE SEQUENCE [LARGE SCALE GENOMIC DNA]</scope>
    <source>
        <strain evidence="2 3">62-1032</strain>
    </source>
</reference>
<dbReference type="EMBL" id="MCGR01000044">
    <property type="protein sequence ID" value="ORY73862.1"/>
    <property type="molecule type" value="Genomic_DNA"/>
</dbReference>
<dbReference type="Proteomes" id="UP000193467">
    <property type="component" value="Unassembled WGS sequence"/>
</dbReference>
<feature type="compositionally biased region" description="Polar residues" evidence="1">
    <location>
        <begin position="38"/>
        <end position="47"/>
    </location>
</feature>
<dbReference type="InParanoid" id="A0A1Y2EQR0"/>
<protein>
    <submittedName>
        <fullName evidence="2">Uncharacterized protein</fullName>
    </submittedName>
</protein>
<gene>
    <name evidence="2" type="ORF">BCR35DRAFT_306976</name>
</gene>
<evidence type="ECO:0000256" key="1">
    <source>
        <dbReference type="SAM" id="MobiDB-lite"/>
    </source>
</evidence>
<comment type="caution">
    <text evidence="2">The sequence shown here is derived from an EMBL/GenBank/DDBJ whole genome shotgun (WGS) entry which is preliminary data.</text>
</comment>
<feature type="compositionally biased region" description="Polar residues" evidence="1">
    <location>
        <begin position="11"/>
        <end position="26"/>
    </location>
</feature>
<name>A0A1Y2EQR0_9BASI</name>
<accession>A0A1Y2EQR0</accession>
<feature type="region of interest" description="Disordered" evidence="1">
    <location>
        <begin position="1"/>
        <end position="50"/>
    </location>
</feature>
<feature type="compositionally biased region" description="Low complexity" evidence="1">
    <location>
        <begin position="75"/>
        <end position="108"/>
    </location>
</feature>
<feature type="region of interest" description="Disordered" evidence="1">
    <location>
        <begin position="64"/>
        <end position="113"/>
    </location>
</feature>
<evidence type="ECO:0000313" key="2">
    <source>
        <dbReference type="EMBL" id="ORY73862.1"/>
    </source>
</evidence>
<proteinExistence type="predicted"/>
<keyword evidence="3" id="KW-1185">Reference proteome</keyword>
<evidence type="ECO:0000313" key="3">
    <source>
        <dbReference type="Proteomes" id="UP000193467"/>
    </source>
</evidence>
<dbReference type="AlphaFoldDB" id="A0A1Y2EQR0"/>
<organism evidence="2 3">
    <name type="scientific">Leucosporidium creatinivorum</name>
    <dbReference type="NCBI Taxonomy" id="106004"/>
    <lineage>
        <taxon>Eukaryota</taxon>
        <taxon>Fungi</taxon>
        <taxon>Dikarya</taxon>
        <taxon>Basidiomycota</taxon>
        <taxon>Pucciniomycotina</taxon>
        <taxon>Microbotryomycetes</taxon>
        <taxon>Leucosporidiales</taxon>
        <taxon>Leucosporidium</taxon>
    </lineage>
</organism>